<dbReference type="InterPro" id="IPR003594">
    <property type="entry name" value="HATPase_dom"/>
</dbReference>
<dbReference type="InterPro" id="IPR004358">
    <property type="entry name" value="Sig_transdc_His_kin-like_C"/>
</dbReference>
<feature type="domain" description="PAS" evidence="18">
    <location>
        <begin position="804"/>
        <end position="875"/>
    </location>
</feature>
<protein>
    <recommendedName>
        <fullName evidence="3">histidine kinase</fullName>
        <ecNumber evidence="3">2.7.13.3</ecNumber>
    </recommendedName>
</protein>
<dbReference type="Pfam" id="PF00072">
    <property type="entry name" value="Response_reg"/>
    <property type="match status" value="1"/>
</dbReference>
<keyword evidence="8" id="KW-0812">Transmembrane</keyword>
<dbReference type="SMART" id="SM00086">
    <property type="entry name" value="PAC"/>
    <property type="match status" value="8"/>
</dbReference>
<comment type="subcellular location">
    <subcellularLocation>
        <location evidence="2">Cell inner membrane</location>
        <topology evidence="2">Multi-pass membrane protein</topology>
    </subcellularLocation>
</comment>
<dbReference type="InterPro" id="IPR001610">
    <property type="entry name" value="PAC"/>
</dbReference>
<feature type="domain" description="PAS" evidence="18">
    <location>
        <begin position="267"/>
        <end position="327"/>
    </location>
</feature>
<proteinExistence type="predicted"/>
<dbReference type="SUPFAM" id="SSF55785">
    <property type="entry name" value="PYP-like sensor domain (PAS domain)"/>
    <property type="match status" value="9"/>
</dbReference>
<sequence length="1504" mass="171241">MPTPAADEPRISLLYVDDEPALLEIARLFLERTGNYSVSTCDNPHDALKIISQDSFDAIISDYQMPECDGISFLRYLRKIGNKTPFIIFTGKGREEVVIQALNEGADFYLQKGGDPKSQFAELSNKVRYAVARKRGEEALQGSEERYRAIFEHTEAPTVILEEDTSISLVNSAFAEISGYSQEELIGRSWTEFVSKPDLDRMLAHHRARREEGADAPTRYEFTFLNRHGEAHEISLTVGMIPGTRQSVASFHDLTDVKLGEKAVRESEERYRRIVDTSAEGIWQLDPLFRITYVNRQMAEMLGYSPDEMIGMDANSFIPPDEQADVEMRKAGVRRGEVEHFERRFIRRDESSLWAQVALTPIIDADGVYQGSFAMITNITDRKAAEEELRKLALVVKYSSELINLSSADGRMIFLNEAGSRMLGISPDNVEQHLIWDVIPEKLQQLVQNELLPALIEKSTWEGNLQYRNLMTNALTDVHAQCFGIRDEKTGAPLFMANVSLDITDQKAAEEALLQKNEELTAAEEELRQQLEKLEDTRRAIEEREEQLRTVSNNIPGGIVYRIVTDPAGNRRFIYVSAAIERILGITQAEALDDVQKVYGLVLDEDREKLIEAEEMAIRTLDPFISEVRFQKPDSTIRCVQIQSALKELPDGSIIGDGIILDITDRKAAEVALRESEERYHSLFDQSMEGVYLHDPQGRILDINRMACIQSGYSREEWLERTIFDGHPESSRLNPPKDEIIRKWREWEPGQRFFFESVHQRKDGTIYPVEISTGLVRYGNQDAFLAIVRDITERKAAEQRLVESENRFRVLFEGSPQGILVADAGTKQFLYANPAICSMLGYSEDELAGLGVPDIHPEESLESVASEFESLVRAEKTLAPDIPCLRKDKTVFYADIHAGAIVIEGRNLFVAFFEDITERKAAEAVLRESEQRYREIFNSVNNAIWIHDISTFRFVYANTTVEELFGYTPDESVGLKISAISSNEPPFTEETGIAFLKKAASGEPQIFDWHCRHKDGHLFWSEINLRRGTIAGKEYIFAIHRDITDRKAAEEAIRKNEERFSRAIAATGAGLWDWDMINDRVFYSHQWKSMLGYDDHEIENTFSGWKSLWHPDDASRIERAVNDYLEGRTKSYEVEHRLRHKDGSWRWILTRGDIERDAERRPVRWTGTNIDITEQKTQSEELENFFRVNLDLLCIADLEGNFIKINETWSAILGYSTEELNKRKFLEFVHPDDMQATLDTIACLGQGEDVLNFTNRYRCKDGSYRSIEWRSHPKGNLIYAAARDITERKAAEEAIQTANKKLQLLSSITRHDILNKIMTLQGYLDLAMPEIHDPRLSRYLSEADKAATAIQTQIDFTKVYQTLGVHAPTWQPLSPLIEAIDDSELPIQHDCGEFAVYADPMLEKVLHNLYDNTIRHAEGADCVSIRCEERDSDLIIIWEDNGPGIPDEQKKRIFDKGVGKNTGLGLFLSREILSITGIAISETGVYGEGARFEISVPAGGFRVA</sequence>
<feature type="domain" description="Response regulatory" evidence="17">
    <location>
        <begin position="12"/>
        <end position="127"/>
    </location>
</feature>
<dbReference type="Pfam" id="PF00989">
    <property type="entry name" value="PAS"/>
    <property type="match status" value="3"/>
</dbReference>
<feature type="domain" description="PAS" evidence="18">
    <location>
        <begin position="388"/>
        <end position="459"/>
    </location>
</feature>
<dbReference type="PROSITE" id="PS50113">
    <property type="entry name" value="PAC"/>
    <property type="match status" value="4"/>
</dbReference>
<evidence type="ECO:0000259" key="18">
    <source>
        <dbReference type="PROSITE" id="PS50112"/>
    </source>
</evidence>
<comment type="catalytic activity">
    <reaction evidence="1">
        <text>ATP + protein L-histidine = ADP + protein N-phospho-L-histidine.</text>
        <dbReference type="EC" id="2.7.13.3"/>
    </reaction>
</comment>
<keyword evidence="6 14" id="KW-0597">Phosphoprotein</keyword>
<dbReference type="InterPro" id="IPR005467">
    <property type="entry name" value="His_kinase_dom"/>
</dbReference>
<dbReference type="Gene3D" id="3.30.450.20">
    <property type="entry name" value="PAS domain"/>
    <property type="match status" value="9"/>
</dbReference>
<dbReference type="InterPro" id="IPR000014">
    <property type="entry name" value="PAS"/>
</dbReference>
<dbReference type="GO" id="GO:0000166">
    <property type="term" value="F:nucleotide binding"/>
    <property type="evidence" value="ECO:0007669"/>
    <property type="project" value="UniProtKB-KW"/>
</dbReference>
<evidence type="ECO:0000256" key="6">
    <source>
        <dbReference type="ARBA" id="ARBA00022553"/>
    </source>
</evidence>
<evidence type="ECO:0000256" key="7">
    <source>
        <dbReference type="ARBA" id="ARBA00022679"/>
    </source>
</evidence>
<dbReference type="RefSeq" id="WP_255331781.1">
    <property type="nucleotide sequence ID" value="NZ_VOTZ01000003.1"/>
</dbReference>
<gene>
    <name evidence="21" type="ORF">FTO68_02465</name>
</gene>
<dbReference type="Pfam" id="PF08447">
    <property type="entry name" value="PAS_3"/>
    <property type="match status" value="3"/>
</dbReference>
<dbReference type="Proteomes" id="UP001524383">
    <property type="component" value="Unassembled WGS sequence"/>
</dbReference>
<evidence type="ECO:0000259" key="16">
    <source>
        <dbReference type="PROSITE" id="PS50109"/>
    </source>
</evidence>
<keyword evidence="7" id="KW-0808">Transferase</keyword>
<evidence type="ECO:0000256" key="1">
    <source>
        <dbReference type="ARBA" id="ARBA00000085"/>
    </source>
</evidence>
<keyword evidence="9" id="KW-0677">Repeat</keyword>
<evidence type="ECO:0000256" key="3">
    <source>
        <dbReference type="ARBA" id="ARBA00012438"/>
    </source>
</evidence>
<dbReference type="SUPFAM" id="SSF52172">
    <property type="entry name" value="CheY-like"/>
    <property type="match status" value="1"/>
</dbReference>
<evidence type="ECO:0000256" key="2">
    <source>
        <dbReference type="ARBA" id="ARBA00004429"/>
    </source>
</evidence>
<keyword evidence="4" id="KW-1003">Cell membrane</keyword>
<dbReference type="PANTHER" id="PTHR43304:SF1">
    <property type="entry name" value="PAC DOMAIN-CONTAINING PROTEIN"/>
    <property type="match status" value="1"/>
</dbReference>
<dbReference type="GO" id="GO:0004673">
    <property type="term" value="F:protein histidine kinase activity"/>
    <property type="evidence" value="ECO:0007669"/>
    <property type="project" value="UniProtKB-EC"/>
</dbReference>
<evidence type="ECO:0000313" key="21">
    <source>
        <dbReference type="EMBL" id="MCQ1537851.1"/>
    </source>
</evidence>
<dbReference type="SMART" id="SM00448">
    <property type="entry name" value="REC"/>
    <property type="match status" value="1"/>
</dbReference>
<evidence type="ECO:0000256" key="9">
    <source>
        <dbReference type="ARBA" id="ARBA00022737"/>
    </source>
</evidence>
<dbReference type="InterPro" id="IPR035965">
    <property type="entry name" value="PAS-like_dom_sf"/>
</dbReference>
<feature type="domain" description="PAS" evidence="18">
    <location>
        <begin position="563"/>
        <end position="621"/>
    </location>
</feature>
<dbReference type="SMART" id="SM00387">
    <property type="entry name" value="HATPase_c"/>
    <property type="match status" value="1"/>
</dbReference>
<feature type="domain" description="PAS" evidence="18">
    <location>
        <begin position="1056"/>
        <end position="1128"/>
    </location>
</feature>
<organism evidence="21 22">
    <name type="scientific">Methanocalculus taiwanensis</name>
    <dbReference type="NCBI Taxonomy" id="106207"/>
    <lineage>
        <taxon>Archaea</taxon>
        <taxon>Methanobacteriati</taxon>
        <taxon>Methanobacteriota</taxon>
        <taxon>Stenosarchaea group</taxon>
        <taxon>Methanomicrobia</taxon>
        <taxon>Methanomicrobiales</taxon>
        <taxon>Methanocalculaceae</taxon>
        <taxon>Methanocalculus</taxon>
    </lineage>
</organism>
<dbReference type="PRINTS" id="PR00344">
    <property type="entry name" value="BCTRLSENSOR"/>
</dbReference>
<dbReference type="InterPro" id="IPR052162">
    <property type="entry name" value="Sensor_kinase/Photoreceptor"/>
</dbReference>
<feature type="domain" description="PAS" evidence="18">
    <location>
        <begin position="929"/>
        <end position="974"/>
    </location>
</feature>
<dbReference type="CDD" id="cd00075">
    <property type="entry name" value="HATPase"/>
    <property type="match status" value="1"/>
</dbReference>
<keyword evidence="11" id="KW-0418">Kinase</keyword>
<evidence type="ECO:0000256" key="5">
    <source>
        <dbReference type="ARBA" id="ARBA00022519"/>
    </source>
</evidence>
<dbReference type="Pfam" id="PF13188">
    <property type="entry name" value="PAS_8"/>
    <property type="match status" value="1"/>
</dbReference>
<evidence type="ECO:0000313" key="22">
    <source>
        <dbReference type="Proteomes" id="UP001524383"/>
    </source>
</evidence>
<dbReference type="EMBL" id="VOTZ01000003">
    <property type="protein sequence ID" value="MCQ1537851.1"/>
    <property type="molecule type" value="Genomic_DNA"/>
</dbReference>
<dbReference type="GO" id="GO:0005886">
    <property type="term" value="C:plasma membrane"/>
    <property type="evidence" value="ECO:0007669"/>
    <property type="project" value="UniProtKB-SubCell"/>
</dbReference>
<feature type="domain" description="Histidine kinase" evidence="16">
    <location>
        <begin position="1402"/>
        <end position="1500"/>
    </location>
</feature>
<evidence type="ECO:0000256" key="4">
    <source>
        <dbReference type="ARBA" id="ARBA00022475"/>
    </source>
</evidence>
<feature type="domain" description="PAC" evidence="19">
    <location>
        <begin position="339"/>
        <end position="391"/>
    </location>
</feature>
<dbReference type="InterPro" id="IPR011006">
    <property type="entry name" value="CheY-like_superfamily"/>
</dbReference>
<evidence type="ECO:0000256" key="14">
    <source>
        <dbReference type="PROSITE-ProRule" id="PRU00169"/>
    </source>
</evidence>
<dbReference type="FunFam" id="2.10.70.100:FF:000001">
    <property type="entry name" value="Sensory transduction histidine kinase"/>
    <property type="match status" value="1"/>
</dbReference>
<evidence type="ECO:0000259" key="20">
    <source>
        <dbReference type="PROSITE" id="PS50835"/>
    </source>
</evidence>
<dbReference type="PANTHER" id="PTHR43304">
    <property type="entry name" value="PHYTOCHROME-LIKE PROTEIN CPH1"/>
    <property type="match status" value="1"/>
</dbReference>
<keyword evidence="12" id="KW-1133">Transmembrane helix</keyword>
<dbReference type="InterPro" id="IPR007110">
    <property type="entry name" value="Ig-like_dom"/>
</dbReference>
<dbReference type="InterPro" id="IPR013655">
    <property type="entry name" value="PAS_fold_3"/>
</dbReference>
<dbReference type="Pfam" id="PF13426">
    <property type="entry name" value="PAS_9"/>
    <property type="match status" value="2"/>
</dbReference>
<dbReference type="InterPro" id="IPR013767">
    <property type="entry name" value="PAS_fold"/>
</dbReference>
<keyword evidence="10" id="KW-0547">Nucleotide-binding</keyword>
<evidence type="ECO:0000256" key="13">
    <source>
        <dbReference type="ARBA" id="ARBA00023136"/>
    </source>
</evidence>
<dbReference type="Pfam" id="PF02518">
    <property type="entry name" value="HATPase_c"/>
    <property type="match status" value="1"/>
</dbReference>
<dbReference type="NCBIfam" id="TIGR00229">
    <property type="entry name" value="sensory_box"/>
    <property type="match status" value="9"/>
</dbReference>
<dbReference type="InterPro" id="IPR000700">
    <property type="entry name" value="PAS-assoc_C"/>
</dbReference>
<dbReference type="CDD" id="cd00156">
    <property type="entry name" value="REC"/>
    <property type="match status" value="1"/>
</dbReference>
<feature type="domain" description="PAS" evidence="18">
    <location>
        <begin position="676"/>
        <end position="724"/>
    </location>
</feature>
<dbReference type="EC" id="2.7.13.3" evidence="3"/>
<feature type="domain" description="Ig-like" evidence="20">
    <location>
        <begin position="1400"/>
        <end position="1486"/>
    </location>
</feature>
<feature type="domain" description="PAS" evidence="18">
    <location>
        <begin position="1178"/>
        <end position="1248"/>
    </location>
</feature>
<dbReference type="PROSITE" id="PS50110">
    <property type="entry name" value="RESPONSE_REGULATORY"/>
    <property type="match status" value="1"/>
</dbReference>
<evidence type="ECO:0000256" key="8">
    <source>
        <dbReference type="ARBA" id="ARBA00022692"/>
    </source>
</evidence>
<feature type="domain" description="PAC" evidence="19">
    <location>
        <begin position="753"/>
        <end position="803"/>
    </location>
</feature>
<comment type="caution">
    <text evidence="21">The sequence shown here is derived from an EMBL/GenBank/DDBJ whole genome shotgun (WGS) entry which is preliminary data.</text>
</comment>
<reference evidence="21 22" key="1">
    <citation type="submission" date="2019-08" db="EMBL/GenBank/DDBJ databases">
        <authorList>
            <person name="Chen S.-C."/>
            <person name="Lai M.-C."/>
            <person name="You Y.-T."/>
        </authorList>
    </citation>
    <scope>NUCLEOTIDE SEQUENCE [LARGE SCALE GENOMIC DNA]</scope>
    <source>
        <strain evidence="21 22">P2F9704a</strain>
    </source>
</reference>
<dbReference type="PROSITE" id="PS50835">
    <property type="entry name" value="IG_LIKE"/>
    <property type="match status" value="1"/>
</dbReference>
<keyword evidence="15" id="KW-0175">Coiled coil</keyword>
<dbReference type="SUPFAM" id="SSF55874">
    <property type="entry name" value="ATPase domain of HSP90 chaperone/DNA topoisomerase II/histidine kinase"/>
    <property type="match status" value="1"/>
</dbReference>
<feature type="domain" description="PAC" evidence="19">
    <location>
        <begin position="1000"/>
        <end position="1055"/>
    </location>
</feature>
<dbReference type="InterPro" id="IPR001789">
    <property type="entry name" value="Sig_transdc_resp-reg_receiver"/>
</dbReference>
<keyword evidence="22" id="KW-1185">Reference proteome</keyword>
<dbReference type="Gene3D" id="3.30.565.10">
    <property type="entry name" value="Histidine kinase-like ATPase, C-terminal domain"/>
    <property type="match status" value="1"/>
</dbReference>
<dbReference type="Gene3D" id="3.40.50.2300">
    <property type="match status" value="1"/>
</dbReference>
<dbReference type="PROSITE" id="PS50109">
    <property type="entry name" value="HIS_KIN"/>
    <property type="match status" value="1"/>
</dbReference>
<dbReference type="SMART" id="SM00091">
    <property type="entry name" value="PAS"/>
    <property type="match status" value="9"/>
</dbReference>
<dbReference type="PROSITE" id="PS50112">
    <property type="entry name" value="PAS"/>
    <property type="match status" value="9"/>
</dbReference>
<evidence type="ECO:0000256" key="12">
    <source>
        <dbReference type="ARBA" id="ARBA00022989"/>
    </source>
</evidence>
<evidence type="ECO:0000259" key="17">
    <source>
        <dbReference type="PROSITE" id="PS50110"/>
    </source>
</evidence>
<dbReference type="InterPro" id="IPR036890">
    <property type="entry name" value="HATPase_C_sf"/>
</dbReference>
<evidence type="ECO:0000256" key="11">
    <source>
        <dbReference type="ARBA" id="ARBA00022777"/>
    </source>
</evidence>
<keyword evidence="13" id="KW-0472">Membrane</keyword>
<feature type="modified residue" description="4-aspartylphosphate" evidence="14">
    <location>
        <position position="62"/>
    </location>
</feature>
<dbReference type="CDD" id="cd00130">
    <property type="entry name" value="PAS"/>
    <property type="match status" value="9"/>
</dbReference>
<evidence type="ECO:0000256" key="15">
    <source>
        <dbReference type="SAM" id="Coils"/>
    </source>
</evidence>
<feature type="coiled-coil region" evidence="15">
    <location>
        <begin position="506"/>
        <end position="554"/>
    </location>
</feature>
<keyword evidence="5" id="KW-0997">Cell inner membrane</keyword>
<name>A0ABD4TH75_9EURY</name>
<feature type="domain" description="PAC" evidence="19">
    <location>
        <begin position="1132"/>
        <end position="1184"/>
    </location>
</feature>
<evidence type="ECO:0000256" key="10">
    <source>
        <dbReference type="ARBA" id="ARBA00022741"/>
    </source>
</evidence>
<feature type="domain" description="PAS" evidence="18">
    <location>
        <begin position="143"/>
        <end position="202"/>
    </location>
</feature>
<evidence type="ECO:0000259" key="19">
    <source>
        <dbReference type="PROSITE" id="PS50113"/>
    </source>
</evidence>
<accession>A0ABD4TH75</accession>